<evidence type="ECO:0000313" key="2">
    <source>
        <dbReference type="EMBL" id="VTJ80507.1"/>
    </source>
</evidence>
<protein>
    <submittedName>
        <fullName evidence="2">Uncharacterized protein</fullName>
    </submittedName>
</protein>
<name>A0A5E4CF46_MARMO</name>
<proteinExistence type="predicted"/>
<keyword evidence="3" id="KW-1185">Reference proteome</keyword>
<feature type="region of interest" description="Disordered" evidence="1">
    <location>
        <begin position="62"/>
        <end position="86"/>
    </location>
</feature>
<dbReference type="AlphaFoldDB" id="A0A5E4CF46"/>
<evidence type="ECO:0000256" key="1">
    <source>
        <dbReference type="SAM" id="MobiDB-lite"/>
    </source>
</evidence>
<dbReference type="Proteomes" id="UP000335636">
    <property type="component" value="Unassembled WGS sequence"/>
</dbReference>
<comment type="caution">
    <text evidence="2">The sequence shown here is derived from an EMBL/GenBank/DDBJ whole genome shotgun (WGS) entry which is preliminary data.</text>
</comment>
<evidence type="ECO:0000313" key="3">
    <source>
        <dbReference type="Proteomes" id="UP000335636"/>
    </source>
</evidence>
<dbReference type="EMBL" id="CABDUW010001304">
    <property type="protein sequence ID" value="VTJ80507.1"/>
    <property type="molecule type" value="Genomic_DNA"/>
</dbReference>
<feature type="non-terminal residue" evidence="2">
    <location>
        <position position="1"/>
    </location>
</feature>
<accession>A0A5E4CF46</accession>
<sequence length="86" mass="9002">SEGTVPGFINPGSQDSTGFRRLSTGTLLPVFMLNAVTSVHVCTQTLSHGDYVLCNGSEQAGALESTGPSTQEARAPPRLHTTRLCA</sequence>
<reference evidence="2" key="1">
    <citation type="submission" date="2019-04" db="EMBL/GenBank/DDBJ databases">
        <authorList>
            <person name="Alioto T."/>
            <person name="Alioto T."/>
        </authorList>
    </citation>
    <scope>NUCLEOTIDE SEQUENCE [LARGE SCALE GENOMIC DNA]</scope>
</reference>
<organism evidence="2 3">
    <name type="scientific">Marmota monax</name>
    <name type="common">Woodchuck</name>
    <dbReference type="NCBI Taxonomy" id="9995"/>
    <lineage>
        <taxon>Eukaryota</taxon>
        <taxon>Metazoa</taxon>
        <taxon>Chordata</taxon>
        <taxon>Craniata</taxon>
        <taxon>Vertebrata</taxon>
        <taxon>Euteleostomi</taxon>
        <taxon>Mammalia</taxon>
        <taxon>Eutheria</taxon>
        <taxon>Euarchontoglires</taxon>
        <taxon>Glires</taxon>
        <taxon>Rodentia</taxon>
        <taxon>Sciuromorpha</taxon>
        <taxon>Sciuridae</taxon>
        <taxon>Xerinae</taxon>
        <taxon>Marmotini</taxon>
        <taxon>Marmota</taxon>
    </lineage>
</organism>
<gene>
    <name evidence="2" type="ORF">MONAX_5E037252</name>
</gene>